<proteinExistence type="predicted"/>
<dbReference type="Proteomes" id="UP000024942">
    <property type="component" value="Unassembled WGS sequence"/>
</dbReference>
<sequence>MQDPWTRLEYEEVEMPDGRILLIKRERAPRLARRGQILLEIGFAVTMTYLVLPLFQVTRVFGGHWLWAYIPMAIAYVALTFILFEKLTAWASAPPDDPAGSKVVGMDRSTDELPDIARGETAADFGQRGID</sequence>
<comment type="caution">
    <text evidence="3">The sequence shown here is derived from an EMBL/GenBank/DDBJ whole genome shotgun (WGS) entry which is preliminary data.</text>
</comment>
<keyword evidence="4" id="KW-1185">Reference proteome</keyword>
<evidence type="ECO:0000313" key="4">
    <source>
        <dbReference type="Proteomes" id="UP000024942"/>
    </source>
</evidence>
<evidence type="ECO:0000256" key="1">
    <source>
        <dbReference type="SAM" id="MobiDB-lite"/>
    </source>
</evidence>
<protein>
    <submittedName>
        <fullName evidence="3">Uncharacterized protein</fullName>
    </submittedName>
</protein>
<dbReference type="AlphaFoldDB" id="A0A059G0V1"/>
<dbReference type="OrthoDB" id="7621726at2"/>
<keyword evidence="2" id="KW-0812">Transmembrane</keyword>
<organism evidence="3 4">
    <name type="scientific">Hyphomonas oceanitis SCH89</name>
    <dbReference type="NCBI Taxonomy" id="1280953"/>
    <lineage>
        <taxon>Bacteria</taxon>
        <taxon>Pseudomonadati</taxon>
        <taxon>Pseudomonadota</taxon>
        <taxon>Alphaproteobacteria</taxon>
        <taxon>Hyphomonadales</taxon>
        <taxon>Hyphomonadaceae</taxon>
        <taxon>Hyphomonas</taxon>
    </lineage>
</organism>
<feature type="transmembrane region" description="Helical" evidence="2">
    <location>
        <begin position="64"/>
        <end position="84"/>
    </location>
</feature>
<keyword evidence="2" id="KW-0472">Membrane</keyword>
<dbReference type="RefSeq" id="WP_035542604.1">
    <property type="nucleotide sequence ID" value="NZ_ARYL01000133.1"/>
</dbReference>
<feature type="transmembrane region" description="Helical" evidence="2">
    <location>
        <begin position="37"/>
        <end position="58"/>
    </location>
</feature>
<accession>A0A059G0V1</accession>
<evidence type="ECO:0000256" key="2">
    <source>
        <dbReference type="SAM" id="Phobius"/>
    </source>
</evidence>
<gene>
    <name evidence="3" type="ORF">HOC_20723</name>
</gene>
<name>A0A059G0V1_9PROT</name>
<reference evidence="3 4" key="1">
    <citation type="journal article" date="2014" name="Antonie Van Leeuwenhoek">
        <title>Hyphomonas beringensis sp. nov. and Hyphomonas chukchiensis sp. nov., isolated from surface seawater of the Bering Sea and Chukchi Sea.</title>
        <authorList>
            <person name="Li C."/>
            <person name="Lai Q."/>
            <person name="Li G."/>
            <person name="Dong C."/>
            <person name="Wang J."/>
            <person name="Liao Y."/>
            <person name="Shao Z."/>
        </authorList>
    </citation>
    <scope>NUCLEOTIDE SEQUENCE [LARGE SCALE GENOMIC DNA]</scope>
    <source>
        <strain evidence="3 4">SCH89</strain>
    </source>
</reference>
<keyword evidence="2" id="KW-1133">Transmembrane helix</keyword>
<dbReference type="PATRIC" id="fig|1280953.3.peg.4098"/>
<feature type="region of interest" description="Disordered" evidence="1">
    <location>
        <begin position="92"/>
        <end position="131"/>
    </location>
</feature>
<evidence type="ECO:0000313" key="3">
    <source>
        <dbReference type="EMBL" id="KCZ96892.1"/>
    </source>
</evidence>
<feature type="compositionally biased region" description="Basic and acidic residues" evidence="1">
    <location>
        <begin position="108"/>
        <end position="118"/>
    </location>
</feature>
<dbReference type="EMBL" id="ARYL01000133">
    <property type="protein sequence ID" value="KCZ96892.1"/>
    <property type="molecule type" value="Genomic_DNA"/>
</dbReference>